<dbReference type="Gene3D" id="1.25.40.20">
    <property type="entry name" value="Ankyrin repeat-containing domain"/>
    <property type="match status" value="3"/>
</dbReference>
<accession>A0A815D679</accession>
<dbReference type="EMBL" id="CAJNOJ010000401">
    <property type="protein sequence ID" value="CAF1434678.1"/>
    <property type="molecule type" value="Genomic_DNA"/>
</dbReference>
<organism evidence="4 6">
    <name type="scientific">Adineta ricciae</name>
    <name type="common">Rotifer</name>
    <dbReference type="NCBI Taxonomy" id="249248"/>
    <lineage>
        <taxon>Eukaryota</taxon>
        <taxon>Metazoa</taxon>
        <taxon>Spiralia</taxon>
        <taxon>Gnathifera</taxon>
        <taxon>Rotifera</taxon>
        <taxon>Eurotatoria</taxon>
        <taxon>Bdelloidea</taxon>
        <taxon>Adinetida</taxon>
        <taxon>Adinetidae</taxon>
        <taxon>Adineta</taxon>
    </lineage>
</organism>
<dbReference type="PANTHER" id="PTHR24198:SF165">
    <property type="entry name" value="ANKYRIN REPEAT-CONTAINING PROTEIN-RELATED"/>
    <property type="match status" value="1"/>
</dbReference>
<keyword evidence="1" id="KW-0677">Repeat</keyword>
<feature type="repeat" description="ANK" evidence="3">
    <location>
        <begin position="195"/>
        <end position="217"/>
    </location>
</feature>
<evidence type="ECO:0000313" key="5">
    <source>
        <dbReference type="EMBL" id="CAF1434678.1"/>
    </source>
</evidence>
<comment type="caution">
    <text evidence="4">The sequence shown here is derived from an EMBL/GenBank/DDBJ whole genome shotgun (WGS) entry which is preliminary data.</text>
</comment>
<keyword evidence="6" id="KW-1185">Reference proteome</keyword>
<evidence type="ECO:0000256" key="1">
    <source>
        <dbReference type="ARBA" id="ARBA00022737"/>
    </source>
</evidence>
<dbReference type="PROSITE" id="PS50088">
    <property type="entry name" value="ANK_REPEAT"/>
    <property type="match status" value="2"/>
</dbReference>
<dbReference type="OrthoDB" id="4429489at2759"/>
<dbReference type="SMART" id="SM00248">
    <property type="entry name" value="ANK"/>
    <property type="match status" value="8"/>
</dbReference>
<evidence type="ECO:0000313" key="6">
    <source>
        <dbReference type="Proteomes" id="UP000663828"/>
    </source>
</evidence>
<sequence length="599" mass="70000">MTRSYDIILSLIDETDDDLLTLEILLLKFCSNEEESNLCFNHLYKYKNHQQCTILMIAILQNRLNLIQMLLTKFRKSIDLEFRGSIKYKTHYRCGVTALSAAVCVGNLQIIKLLIENGADIQTRNNYNETPVYLATDLCKFDIVKYLIEEIHVDIHRITNENNTCLNIAGIHGHLKLIKYLLETTDININHQNRNGDTSLHLAIEKNHINAVKLLLSYQKIRIDIENNQKMTPLESAAVCLQEVIVNYILNLENLIQIQDKISILELLGASFLCRYTNISDYNKTYEYLNQAMRLRISNGIIKISNQPISAYKNHMECLTIDELESIRYQDEVLHLEALVIYDRLLLLKNGLELLYCIENQALICMENSEFDRSIDLCIHGLELSIINDDINRNIQNIGERMFHICLLMKRISEIYLIIFSFKCFENLMTRFFEIFYLTIHQFQQLYQKVIEAQYSTGAFSSTEYSFVKNVLPLIYIITKVKLKQNEQIQFYELIQWINQFCKHTSSFSETLIHFCCSEASSFCPDIIQLLLHYDFHINIFDCRGNTPLHYLFQVTSDGKLTVVENIFNLFLNTNRLHPDYIDRNGKTPLDQAKYSQLV</sequence>
<protein>
    <recommendedName>
        <fullName evidence="7">Ankyrin repeat protein</fullName>
    </recommendedName>
</protein>
<dbReference type="PANTHER" id="PTHR24198">
    <property type="entry name" value="ANKYRIN REPEAT AND PROTEIN KINASE DOMAIN-CONTAINING PROTEIN"/>
    <property type="match status" value="1"/>
</dbReference>
<dbReference type="InterPro" id="IPR036770">
    <property type="entry name" value="Ankyrin_rpt-contain_sf"/>
</dbReference>
<evidence type="ECO:0000256" key="3">
    <source>
        <dbReference type="PROSITE-ProRule" id="PRU00023"/>
    </source>
</evidence>
<dbReference type="SUPFAM" id="SSF48403">
    <property type="entry name" value="Ankyrin repeat"/>
    <property type="match status" value="2"/>
</dbReference>
<dbReference type="AlphaFoldDB" id="A0A815D679"/>
<dbReference type="Pfam" id="PF12796">
    <property type="entry name" value="Ank_2"/>
    <property type="match status" value="1"/>
</dbReference>
<proteinExistence type="predicted"/>
<dbReference type="PROSITE" id="PS50297">
    <property type="entry name" value="ANK_REP_REGION"/>
    <property type="match status" value="2"/>
</dbReference>
<dbReference type="EMBL" id="CAJNOR010002437">
    <property type="protein sequence ID" value="CAF1294246.1"/>
    <property type="molecule type" value="Genomic_DNA"/>
</dbReference>
<name>A0A815D679_ADIRI</name>
<reference evidence="4" key="1">
    <citation type="submission" date="2021-02" db="EMBL/GenBank/DDBJ databases">
        <authorList>
            <person name="Nowell W R."/>
        </authorList>
    </citation>
    <scope>NUCLEOTIDE SEQUENCE</scope>
</reference>
<dbReference type="Proteomes" id="UP000663828">
    <property type="component" value="Unassembled WGS sequence"/>
</dbReference>
<keyword evidence="2 3" id="KW-0040">ANK repeat</keyword>
<evidence type="ECO:0000313" key="4">
    <source>
        <dbReference type="EMBL" id="CAF1294246.1"/>
    </source>
</evidence>
<feature type="repeat" description="ANK" evidence="3">
    <location>
        <begin position="94"/>
        <end position="126"/>
    </location>
</feature>
<evidence type="ECO:0008006" key="7">
    <source>
        <dbReference type="Google" id="ProtNLM"/>
    </source>
</evidence>
<dbReference type="Pfam" id="PF00023">
    <property type="entry name" value="Ank"/>
    <property type="match status" value="1"/>
</dbReference>
<gene>
    <name evidence="5" type="ORF">EDS130_LOCUS38442</name>
    <name evidence="4" type="ORF">XAT740_LOCUS28507</name>
</gene>
<evidence type="ECO:0000256" key="2">
    <source>
        <dbReference type="ARBA" id="ARBA00023043"/>
    </source>
</evidence>
<dbReference type="Proteomes" id="UP000663852">
    <property type="component" value="Unassembled WGS sequence"/>
</dbReference>
<dbReference type="InterPro" id="IPR002110">
    <property type="entry name" value="Ankyrin_rpt"/>
</dbReference>